<dbReference type="InterPro" id="IPR000192">
    <property type="entry name" value="Aminotrans_V_dom"/>
</dbReference>
<dbReference type="GO" id="GO:0046872">
    <property type="term" value="F:metal ion binding"/>
    <property type="evidence" value="ECO:0007669"/>
    <property type="project" value="UniProtKB-KW"/>
</dbReference>
<dbReference type="Pfam" id="PF00266">
    <property type="entry name" value="Aminotran_5"/>
    <property type="match status" value="1"/>
</dbReference>
<comment type="similarity">
    <text evidence="3">Belongs to the class-V pyridoxal-phosphate-dependent aminotransferase family. NifS/IscS subfamily.</text>
</comment>
<reference evidence="12" key="1">
    <citation type="submission" date="2019-11" db="EMBL/GenBank/DDBJ databases">
        <title>Description of new Acetobacter species.</title>
        <authorList>
            <person name="Cleenwerck I."/>
            <person name="Sombolestani A.S."/>
        </authorList>
    </citation>
    <scope>NUCLEOTIDE SEQUENCE</scope>
    <source>
        <strain evidence="12">LMG 1626</strain>
    </source>
</reference>
<evidence type="ECO:0000256" key="6">
    <source>
        <dbReference type="ARBA" id="ARBA00022723"/>
    </source>
</evidence>
<accession>A0A967EDW7</accession>
<name>A0A967EDW7_9PROT</name>
<dbReference type="PANTHER" id="PTHR11601:SF34">
    <property type="entry name" value="CYSTEINE DESULFURASE"/>
    <property type="match status" value="1"/>
</dbReference>
<dbReference type="EMBL" id="WOTH01000023">
    <property type="protein sequence ID" value="NHO54445.1"/>
    <property type="molecule type" value="Genomic_DNA"/>
</dbReference>
<feature type="domain" description="Aminotransferase class V" evidence="11">
    <location>
        <begin position="2"/>
        <end position="349"/>
    </location>
</feature>
<evidence type="ECO:0000256" key="2">
    <source>
        <dbReference type="ARBA" id="ARBA00003120"/>
    </source>
</evidence>
<protein>
    <recommendedName>
        <fullName evidence="4">Cysteine desulfurase</fullName>
    </recommendedName>
</protein>
<evidence type="ECO:0000313" key="13">
    <source>
        <dbReference type="Proteomes" id="UP000597459"/>
    </source>
</evidence>
<keyword evidence="12" id="KW-0032">Aminotransferase</keyword>
<evidence type="ECO:0000256" key="3">
    <source>
        <dbReference type="ARBA" id="ARBA00006490"/>
    </source>
</evidence>
<dbReference type="Gene3D" id="3.90.1150.10">
    <property type="entry name" value="Aspartate Aminotransferase, domain 1"/>
    <property type="match status" value="1"/>
</dbReference>
<dbReference type="Gene3D" id="3.40.640.10">
    <property type="entry name" value="Type I PLP-dependent aspartate aminotransferase-like (Major domain)"/>
    <property type="match status" value="1"/>
</dbReference>
<keyword evidence="7" id="KW-0663">Pyridoxal phosphate</keyword>
<dbReference type="Gene3D" id="1.10.260.50">
    <property type="match status" value="1"/>
</dbReference>
<comment type="cofactor">
    <cofactor evidence="1">
        <name>pyridoxal 5'-phosphate</name>
        <dbReference type="ChEBI" id="CHEBI:597326"/>
    </cofactor>
</comment>
<dbReference type="Proteomes" id="UP000597459">
    <property type="component" value="Unassembled WGS sequence"/>
</dbReference>
<evidence type="ECO:0000256" key="7">
    <source>
        <dbReference type="ARBA" id="ARBA00022898"/>
    </source>
</evidence>
<gene>
    <name evidence="12" type="ORF">GOB87_10855</name>
</gene>
<keyword evidence="8" id="KW-0408">Iron</keyword>
<dbReference type="PANTHER" id="PTHR11601">
    <property type="entry name" value="CYSTEINE DESULFURYLASE FAMILY MEMBER"/>
    <property type="match status" value="1"/>
</dbReference>
<evidence type="ECO:0000259" key="11">
    <source>
        <dbReference type="Pfam" id="PF00266"/>
    </source>
</evidence>
<dbReference type="PIRSF" id="PIRSF005572">
    <property type="entry name" value="NifS"/>
    <property type="match status" value="1"/>
</dbReference>
<dbReference type="GO" id="GO:0008483">
    <property type="term" value="F:transaminase activity"/>
    <property type="evidence" value="ECO:0007669"/>
    <property type="project" value="UniProtKB-KW"/>
</dbReference>
<dbReference type="AlphaFoldDB" id="A0A967EDW7"/>
<sequence>MIYLDANATEPLRPQARDAMLAALDLTGNPASAHRAGRAARAVLDRARRVVADQVGGSTENCVFTSGGTEANVLAVRGLGQGRRLLIGATEHDAVRQAPPADADVEWIAVTPDGQLDLADLERKLAAGEGDALVCVMLANNETGVIHPIAEIARLCRKAGARLHVDAVQGVGRLPVNITTLGADSLALSGHKFGGPKGAAALVLAGESAVVLPPVQAGGGQERGRRGGTPPLPAIAGLAAALDVAVNEMRDLSPMRDRLEAVAREHGAVVCGQGAPRLGNTSCLALPGLRRDSQLIALDLAGFCVSTGAACSSGKVSGSHVLHAMGLDDLADYAIRVSLPWNVTEADVGSFIEAYARLAERRKNA</sequence>
<dbReference type="RefSeq" id="WP_166316458.1">
    <property type="nucleotide sequence ID" value="NZ_WOTH01000023.1"/>
</dbReference>
<evidence type="ECO:0000256" key="4">
    <source>
        <dbReference type="ARBA" id="ARBA00013558"/>
    </source>
</evidence>
<comment type="function">
    <text evidence="2">Catalyzes the removal of elemental sulfur atoms from cysteine to produce alanine. Seems to participate in the biosynthesis of the nitrogenase metalloclusters by providing the inorganic sulfur required for the Fe-S core formation.</text>
</comment>
<dbReference type="GO" id="GO:0051536">
    <property type="term" value="F:iron-sulfur cluster binding"/>
    <property type="evidence" value="ECO:0007669"/>
    <property type="project" value="UniProtKB-KW"/>
</dbReference>
<evidence type="ECO:0000256" key="1">
    <source>
        <dbReference type="ARBA" id="ARBA00001933"/>
    </source>
</evidence>
<evidence type="ECO:0000313" key="12">
    <source>
        <dbReference type="EMBL" id="NHO54445.1"/>
    </source>
</evidence>
<evidence type="ECO:0000256" key="10">
    <source>
        <dbReference type="ARBA" id="ARBA00050776"/>
    </source>
</evidence>
<dbReference type="InterPro" id="IPR015422">
    <property type="entry name" value="PyrdxlP-dep_Trfase_small"/>
</dbReference>
<dbReference type="InterPro" id="IPR016454">
    <property type="entry name" value="Cysteine_dSase"/>
</dbReference>
<dbReference type="SUPFAM" id="SSF53383">
    <property type="entry name" value="PLP-dependent transferases"/>
    <property type="match status" value="1"/>
</dbReference>
<evidence type="ECO:0000256" key="9">
    <source>
        <dbReference type="ARBA" id="ARBA00023014"/>
    </source>
</evidence>
<keyword evidence="9" id="KW-0411">Iron-sulfur</keyword>
<keyword evidence="5" id="KW-0808">Transferase</keyword>
<comment type="catalytic activity">
    <reaction evidence="10">
        <text>(sulfur carrier)-H + L-cysteine = (sulfur carrier)-SH + L-alanine</text>
        <dbReference type="Rhea" id="RHEA:43892"/>
        <dbReference type="Rhea" id="RHEA-COMP:14737"/>
        <dbReference type="Rhea" id="RHEA-COMP:14739"/>
        <dbReference type="ChEBI" id="CHEBI:29917"/>
        <dbReference type="ChEBI" id="CHEBI:35235"/>
        <dbReference type="ChEBI" id="CHEBI:57972"/>
        <dbReference type="ChEBI" id="CHEBI:64428"/>
        <dbReference type="EC" id="2.8.1.7"/>
    </reaction>
</comment>
<keyword evidence="13" id="KW-1185">Reference proteome</keyword>
<proteinExistence type="inferred from homology"/>
<comment type="caution">
    <text evidence="12">The sequence shown here is derived from an EMBL/GenBank/DDBJ whole genome shotgun (WGS) entry which is preliminary data.</text>
</comment>
<keyword evidence="6" id="KW-0479">Metal-binding</keyword>
<evidence type="ECO:0000256" key="8">
    <source>
        <dbReference type="ARBA" id="ARBA00023004"/>
    </source>
</evidence>
<dbReference type="InterPro" id="IPR015424">
    <property type="entry name" value="PyrdxlP-dep_Trfase"/>
</dbReference>
<evidence type="ECO:0000256" key="5">
    <source>
        <dbReference type="ARBA" id="ARBA00022679"/>
    </source>
</evidence>
<dbReference type="InterPro" id="IPR015421">
    <property type="entry name" value="PyrdxlP-dep_Trfase_major"/>
</dbReference>
<dbReference type="GO" id="GO:0031071">
    <property type="term" value="F:cysteine desulfurase activity"/>
    <property type="evidence" value="ECO:0007669"/>
    <property type="project" value="UniProtKB-EC"/>
</dbReference>
<organism evidence="12 13">
    <name type="scientific">Acetobacter estunensis</name>
    <dbReference type="NCBI Taxonomy" id="104097"/>
    <lineage>
        <taxon>Bacteria</taxon>
        <taxon>Pseudomonadati</taxon>
        <taxon>Pseudomonadota</taxon>
        <taxon>Alphaproteobacteria</taxon>
        <taxon>Acetobacterales</taxon>
        <taxon>Acetobacteraceae</taxon>
        <taxon>Acetobacter</taxon>
    </lineage>
</organism>